<organism evidence="2 3">
    <name type="scientific">Gordonia aquimaris</name>
    <dbReference type="NCBI Taxonomy" id="2984863"/>
    <lineage>
        <taxon>Bacteria</taxon>
        <taxon>Bacillati</taxon>
        <taxon>Actinomycetota</taxon>
        <taxon>Actinomycetes</taxon>
        <taxon>Mycobacteriales</taxon>
        <taxon>Gordoniaceae</taxon>
        <taxon>Gordonia</taxon>
    </lineage>
</organism>
<proteinExistence type="predicted"/>
<evidence type="ECO:0000313" key="2">
    <source>
        <dbReference type="EMBL" id="MCX2967246.1"/>
    </source>
</evidence>
<gene>
    <name evidence="2" type="ORF">OSB52_24580</name>
</gene>
<dbReference type="Proteomes" id="UP001143347">
    <property type="component" value="Unassembled WGS sequence"/>
</dbReference>
<name>A0A9X3DBI6_9ACTN</name>
<comment type="caution">
    <text evidence="2">The sequence shown here is derived from an EMBL/GenBank/DDBJ whole genome shotgun (WGS) entry which is preliminary data.</text>
</comment>
<dbReference type="EMBL" id="JAPKFM010000067">
    <property type="protein sequence ID" value="MCX2967246.1"/>
    <property type="molecule type" value="Genomic_DNA"/>
</dbReference>
<dbReference type="InterPro" id="IPR047960">
    <property type="entry name" value="Transpos_IS1380"/>
</dbReference>
<protein>
    <submittedName>
        <fullName evidence="2">IS1380 family transposase</fullName>
    </submittedName>
</protein>
<keyword evidence="3" id="KW-1185">Reference proteome</keyword>
<dbReference type="Pfam" id="PF13701">
    <property type="entry name" value="DDE_Tnp_1_4"/>
    <property type="match status" value="1"/>
</dbReference>
<accession>A0A9X3DBI6</accession>
<dbReference type="NCBIfam" id="NF033539">
    <property type="entry name" value="transpos_IS1380"/>
    <property type="match status" value="1"/>
</dbReference>
<sequence length="445" mass="48411">MVSSSGAVLLREAVRLSGLDAVLSDALAPWRSDRALHDPAKVLVDEAMVLALGGDCMADLAVLRAQPGVFGTVASDATASRVLSALAAGGDEALSAIRDARVRARDRVWSQRRPLGSSLSGQVIVDVDATVVTAHSEKESAAPTYKRTFGFHPMCALVDHGEHGTGEPLVLTLRAGNASAMGAADHIAVLDAALAQLPATDRAQVLVRTDTGGCSKAFLHHITDAGLQYSIGFGVSDPIRAAIATIPVQAWRAALNGDGEARDGAQVAELTAWMPTTTRDHLTGLNVWPVGMRIIARRERPHPGAQLRLTDEDGWRITCFATNTRGPGWTLPMLEVRHRQRARAEDRIRSLKDTGMRNLPFHGFAHNQLWLEIVSLAAELIAWTQTLGFHEHSPVRRWAPKKLRLRLFSVAGRIVHTGRRRRLHLPRDWPYLDLLDTAWTTLQTA</sequence>
<evidence type="ECO:0000313" key="3">
    <source>
        <dbReference type="Proteomes" id="UP001143347"/>
    </source>
</evidence>
<dbReference type="AlphaFoldDB" id="A0A9X3DBI6"/>
<dbReference type="InterPro" id="IPR025668">
    <property type="entry name" value="Tnp_DDE_dom"/>
</dbReference>
<feature type="domain" description="Transposase DDE" evidence="1">
    <location>
        <begin position="1"/>
        <end position="444"/>
    </location>
</feature>
<evidence type="ECO:0000259" key="1">
    <source>
        <dbReference type="Pfam" id="PF13701"/>
    </source>
</evidence>
<reference evidence="2" key="1">
    <citation type="submission" date="2022-10" db="EMBL/GenBank/DDBJ databases">
        <title>WGS of marine actinomycetes from Thailand.</title>
        <authorList>
            <person name="Thawai C."/>
        </authorList>
    </citation>
    <scope>NUCLEOTIDE SEQUENCE</scope>
    <source>
        <strain evidence="2">SW21</strain>
    </source>
</reference>